<dbReference type="RefSeq" id="WP_136865424.1">
    <property type="nucleotide sequence ID" value="NZ_SWCJ01000030.1"/>
</dbReference>
<keyword evidence="3" id="KW-1185">Reference proteome</keyword>
<dbReference type="AlphaFoldDB" id="A0A4U1BDB8"/>
<gene>
    <name evidence="2" type="ORF">FCL42_21225</name>
</gene>
<evidence type="ECO:0000313" key="2">
    <source>
        <dbReference type="EMBL" id="TKB49092.1"/>
    </source>
</evidence>
<accession>A0A4U1BDB8</accession>
<proteinExistence type="predicted"/>
<feature type="region of interest" description="Disordered" evidence="1">
    <location>
        <begin position="75"/>
        <end position="97"/>
    </location>
</feature>
<evidence type="ECO:0000313" key="3">
    <source>
        <dbReference type="Proteomes" id="UP000305675"/>
    </source>
</evidence>
<sequence length="97" mass="10473">MKTLTFALTTITLGFGATAETQVDYQYRVVAGPLPIVHEAMVQIRAEIEQDILAQAKMGIMDVASLNLLATTEQKEQLRESAGNSGARLPTAKAQPE</sequence>
<dbReference type="Proteomes" id="UP000305675">
    <property type="component" value="Unassembled WGS sequence"/>
</dbReference>
<reference evidence="2 3" key="1">
    <citation type="submission" date="2019-04" db="EMBL/GenBank/DDBJ databases">
        <authorList>
            <person name="Hwang J.C."/>
        </authorList>
    </citation>
    <scope>NUCLEOTIDE SEQUENCE [LARGE SCALE GENOMIC DNA]</scope>
    <source>
        <strain evidence="2 3">IMCC35002</strain>
    </source>
</reference>
<comment type="caution">
    <text evidence="2">The sequence shown here is derived from an EMBL/GenBank/DDBJ whole genome shotgun (WGS) entry which is preliminary data.</text>
</comment>
<name>A0A4U1BDB8_9GAMM</name>
<organism evidence="2 3">
    <name type="scientific">Ferrimonas aestuarii</name>
    <dbReference type="NCBI Taxonomy" id="2569539"/>
    <lineage>
        <taxon>Bacteria</taxon>
        <taxon>Pseudomonadati</taxon>
        <taxon>Pseudomonadota</taxon>
        <taxon>Gammaproteobacteria</taxon>
        <taxon>Alteromonadales</taxon>
        <taxon>Ferrimonadaceae</taxon>
        <taxon>Ferrimonas</taxon>
    </lineage>
</organism>
<evidence type="ECO:0000256" key="1">
    <source>
        <dbReference type="SAM" id="MobiDB-lite"/>
    </source>
</evidence>
<protein>
    <submittedName>
        <fullName evidence="2">Uncharacterized protein</fullName>
    </submittedName>
</protein>
<dbReference type="EMBL" id="SWCJ01000030">
    <property type="protein sequence ID" value="TKB49092.1"/>
    <property type="molecule type" value="Genomic_DNA"/>
</dbReference>